<feature type="transmembrane region" description="Helical" evidence="1">
    <location>
        <begin position="147"/>
        <end position="174"/>
    </location>
</feature>
<organism evidence="2 3">
    <name type="scientific">Wujia chipingensis</name>
    <dbReference type="NCBI Taxonomy" id="2763670"/>
    <lineage>
        <taxon>Bacteria</taxon>
        <taxon>Bacillati</taxon>
        <taxon>Bacillota</taxon>
        <taxon>Clostridia</taxon>
        <taxon>Lachnospirales</taxon>
        <taxon>Lachnospiraceae</taxon>
        <taxon>Wujia</taxon>
    </lineage>
</organism>
<dbReference type="Proteomes" id="UP000515819">
    <property type="component" value="Chromosome"/>
</dbReference>
<accession>A0A7G9FP81</accession>
<feature type="transmembrane region" description="Helical" evidence="1">
    <location>
        <begin position="180"/>
        <end position="198"/>
    </location>
</feature>
<sequence>MYSIFDDGCSYEHILLLFKIPVEQNKIDVKNSNISKETEKHKVAEDRKQLCSYEGNKVYDSFNPFLKREIGCFDMEENVYRNNTLIGKVDTDGYTYYSKEQSDYQNIEKRQGYAENNSLGNVLIDCFGAEYLVGAWMDLKFERMQKVLLIDVLMWIFFIIENLLIGVTCVNFFVDAPKGIIIFPCVIVSISMFNFIRNKNRATVLEIIKTFFYGIICNMIRLAGVVSEIYGLYYLYIFFMYLTGNK</sequence>
<dbReference type="KEGG" id="wcp:H9Q76_03525"/>
<proteinExistence type="predicted"/>
<gene>
    <name evidence="2" type="ORF">H9Q76_03525</name>
</gene>
<dbReference type="EMBL" id="CP060632">
    <property type="protein sequence ID" value="QNM00363.1"/>
    <property type="molecule type" value="Genomic_DNA"/>
</dbReference>
<feature type="transmembrane region" description="Helical" evidence="1">
    <location>
        <begin position="210"/>
        <end position="236"/>
    </location>
</feature>
<evidence type="ECO:0000256" key="1">
    <source>
        <dbReference type="SAM" id="Phobius"/>
    </source>
</evidence>
<evidence type="ECO:0000313" key="2">
    <source>
        <dbReference type="EMBL" id="QNM00363.1"/>
    </source>
</evidence>
<dbReference type="RefSeq" id="WP_249321628.1">
    <property type="nucleotide sequence ID" value="NZ_CP060632.1"/>
</dbReference>
<keyword evidence="1" id="KW-0472">Membrane</keyword>
<keyword evidence="3" id="KW-1185">Reference proteome</keyword>
<keyword evidence="1" id="KW-1133">Transmembrane helix</keyword>
<evidence type="ECO:0000313" key="3">
    <source>
        <dbReference type="Proteomes" id="UP000515819"/>
    </source>
</evidence>
<reference evidence="2 3" key="1">
    <citation type="submission" date="2020-08" db="EMBL/GenBank/DDBJ databases">
        <authorList>
            <person name="Liu C."/>
            <person name="Sun Q."/>
        </authorList>
    </citation>
    <scope>NUCLEOTIDE SEQUENCE [LARGE SCALE GENOMIC DNA]</scope>
    <source>
        <strain evidence="2 3">NSJ-4</strain>
    </source>
</reference>
<name>A0A7G9FP81_9FIRM</name>
<keyword evidence="1" id="KW-0812">Transmembrane</keyword>
<dbReference type="AlphaFoldDB" id="A0A7G9FP81"/>
<protein>
    <submittedName>
        <fullName evidence="2">Uncharacterized protein</fullName>
    </submittedName>
</protein>